<dbReference type="PANTHER" id="PTHR46224:SF64">
    <property type="entry name" value="IQ MOTIF AND ANKYRIN REPEAT DOMAIN-CONTAINING PROTEIN 1"/>
    <property type="match status" value="1"/>
</dbReference>
<feature type="transmembrane region" description="Helical" evidence="3">
    <location>
        <begin position="20"/>
        <end position="39"/>
    </location>
</feature>
<evidence type="ECO:0000256" key="2">
    <source>
        <dbReference type="SAM" id="MobiDB-lite"/>
    </source>
</evidence>
<organism evidence="4 5">
    <name type="scientific">Myxococcus fulvus</name>
    <dbReference type="NCBI Taxonomy" id="33"/>
    <lineage>
        <taxon>Bacteria</taxon>
        <taxon>Pseudomonadati</taxon>
        <taxon>Myxococcota</taxon>
        <taxon>Myxococcia</taxon>
        <taxon>Myxococcales</taxon>
        <taxon>Cystobacterineae</taxon>
        <taxon>Myxococcaceae</taxon>
        <taxon>Myxococcus</taxon>
    </lineage>
</organism>
<evidence type="ECO:0000256" key="1">
    <source>
        <dbReference type="PROSITE-ProRule" id="PRU00023"/>
    </source>
</evidence>
<reference evidence="4 5" key="1">
    <citation type="submission" date="2016-10" db="EMBL/GenBank/DDBJ databases">
        <authorList>
            <person name="Varghese N."/>
            <person name="Submissions S."/>
        </authorList>
    </citation>
    <scope>NUCLEOTIDE SEQUENCE [LARGE SCALE GENOMIC DNA]</scope>
    <source>
        <strain evidence="4 5">DSM 16525</strain>
    </source>
</reference>
<comment type="caution">
    <text evidence="4">The sequence shown here is derived from an EMBL/GenBank/DDBJ whole genome shotgun (WGS) entry which is preliminary data.</text>
</comment>
<evidence type="ECO:0000256" key="3">
    <source>
        <dbReference type="SAM" id="Phobius"/>
    </source>
</evidence>
<evidence type="ECO:0000313" key="4">
    <source>
        <dbReference type="EMBL" id="SEU37340.1"/>
    </source>
</evidence>
<sequence length="560" mass="59693">MALAAPRWSSPRQSRGVTKALVLVALCLVMGAAGGVFVLKQRGLLGEGGPTARAPIVWCEGLPVERCGQHPRDCRVLAYCDGVKFCAATTAQPESCGAEGERPQDLEGGTAGATSLVELAEDPVMEAVLRSDGFRLSELIASGRGINLPGRSKATRNLSPLMAAADKADVAITRMLLSSGADPSLRVPRHAETWPPHGWTARCFARFQELSAVEAGLVVTSTAEERCLREADLLSAFRSRDSTRALSLSRELRGDVQVRVLERAVELSFKHRSPLLMRAAVGAGWVPPKGDEASFESWPAYRALLQRDLQTLEVLVEAGARWPPLAELARLGHADLVRRSLEAGADPNAQLPRLPTPLVSGVQSGNSSVVDVLLEKGADPNLPSRGDVMPLGAAVNRPGGAPADEEIVGLLLEANANPNTAGKVGALLYAATGACRPSMIPLVLRHGARWDKATQGAFLYLSALDARKCPDASKLELLQALLAAGVTLSAEDAERHDARWRDAILHPPFAEVLRQAGLVLAPTPPKPVHEKHLLLFDSADRAKDRRGEPKWNNAASSEAP</sequence>
<dbReference type="Gene3D" id="1.25.40.20">
    <property type="entry name" value="Ankyrin repeat-containing domain"/>
    <property type="match status" value="2"/>
</dbReference>
<dbReference type="PROSITE" id="PS50088">
    <property type="entry name" value="ANK_REPEAT"/>
    <property type="match status" value="2"/>
</dbReference>
<dbReference type="EMBL" id="FOIB01000012">
    <property type="protein sequence ID" value="SEU37340.1"/>
    <property type="molecule type" value="Genomic_DNA"/>
</dbReference>
<accession>A0ABY1CU66</accession>
<keyword evidence="3" id="KW-0472">Membrane</keyword>
<dbReference type="InterPro" id="IPR002110">
    <property type="entry name" value="Ankyrin_rpt"/>
</dbReference>
<feature type="repeat" description="ANK" evidence="1">
    <location>
        <begin position="156"/>
        <end position="188"/>
    </location>
</feature>
<keyword evidence="3" id="KW-1133">Transmembrane helix</keyword>
<keyword evidence="3" id="KW-0812">Transmembrane</keyword>
<evidence type="ECO:0008006" key="6">
    <source>
        <dbReference type="Google" id="ProtNLM"/>
    </source>
</evidence>
<dbReference type="SMART" id="SM00248">
    <property type="entry name" value="ANK"/>
    <property type="match status" value="4"/>
</dbReference>
<dbReference type="Pfam" id="PF00023">
    <property type="entry name" value="Ank"/>
    <property type="match status" value="1"/>
</dbReference>
<proteinExistence type="predicted"/>
<dbReference type="SUPFAM" id="SSF48403">
    <property type="entry name" value="Ankyrin repeat"/>
    <property type="match status" value="1"/>
</dbReference>
<protein>
    <recommendedName>
        <fullName evidence="6">Ankyrin repeat-containing protein</fullName>
    </recommendedName>
</protein>
<keyword evidence="1" id="KW-0040">ANK repeat</keyword>
<feature type="compositionally biased region" description="Basic and acidic residues" evidence="2">
    <location>
        <begin position="539"/>
        <end position="549"/>
    </location>
</feature>
<gene>
    <name evidence="4" type="ORF">SAMN05443572_11254</name>
</gene>
<name>A0ABY1CU66_MYXFU</name>
<dbReference type="PROSITE" id="PS50297">
    <property type="entry name" value="ANK_REP_REGION"/>
    <property type="match status" value="2"/>
</dbReference>
<dbReference type="Proteomes" id="UP000183760">
    <property type="component" value="Unassembled WGS sequence"/>
</dbReference>
<evidence type="ECO:0000313" key="5">
    <source>
        <dbReference type="Proteomes" id="UP000183760"/>
    </source>
</evidence>
<feature type="repeat" description="ANK" evidence="1">
    <location>
        <begin position="353"/>
        <end position="385"/>
    </location>
</feature>
<dbReference type="InterPro" id="IPR036770">
    <property type="entry name" value="Ankyrin_rpt-contain_sf"/>
</dbReference>
<feature type="region of interest" description="Disordered" evidence="2">
    <location>
        <begin position="539"/>
        <end position="560"/>
    </location>
</feature>
<dbReference type="PANTHER" id="PTHR46224">
    <property type="entry name" value="ANKYRIN REPEAT FAMILY PROTEIN"/>
    <property type="match status" value="1"/>
</dbReference>
<keyword evidence="5" id="KW-1185">Reference proteome</keyword>
<dbReference type="InterPro" id="IPR051616">
    <property type="entry name" value="Cul2-RING_E3_ligase_SR"/>
</dbReference>